<dbReference type="GO" id="GO:0051536">
    <property type="term" value="F:iron-sulfur cluster binding"/>
    <property type="evidence" value="ECO:0007669"/>
    <property type="project" value="UniProtKB-KW"/>
</dbReference>
<comment type="caution">
    <text evidence="6">The sequence shown here is derived from an EMBL/GenBank/DDBJ whole genome shotgun (WGS) entry which is preliminary data.</text>
</comment>
<protein>
    <submittedName>
        <fullName evidence="6">Methyl-viologen-reducing hydrogenase, delta subunit</fullName>
    </submittedName>
</protein>
<accession>A0A1Z5HTY5</accession>
<reference evidence="7" key="1">
    <citation type="journal article" date="2017" name="Appl. Environ. Microbiol.">
        <title>Genomic Analysis of Calderihabitans maritimus KKC1, a Thermophilic, Hydrogenogenic, Carboxydotrophic Bacterium Isolated from Marine Sediment.</title>
        <authorList>
            <person name="Omae K."/>
            <person name="Yoneda Y."/>
            <person name="Fukuyama Y."/>
            <person name="Yoshida T."/>
            <person name="Sako Y."/>
        </authorList>
    </citation>
    <scope>NUCLEOTIDE SEQUENCE [LARGE SCALE GENOMIC DNA]</scope>
    <source>
        <strain evidence="7">KKC1</strain>
    </source>
</reference>
<keyword evidence="7" id="KW-1185">Reference proteome</keyword>
<proteinExistence type="predicted"/>
<keyword evidence="3" id="KW-0408">Iron</keyword>
<sequence>MLEYIGIDPQRFQARWISGSEGPKFAETITQLTEDIRPLGPNRKLRDEQ</sequence>
<feature type="domain" description="F420-non-reducing hydrogenase iron-sulfur subunit D" evidence="5">
    <location>
        <begin position="1"/>
        <end position="40"/>
    </location>
</feature>
<dbReference type="Proteomes" id="UP000197032">
    <property type="component" value="Unassembled WGS sequence"/>
</dbReference>
<evidence type="ECO:0000256" key="3">
    <source>
        <dbReference type="ARBA" id="ARBA00023004"/>
    </source>
</evidence>
<dbReference type="GO" id="GO:0016491">
    <property type="term" value="F:oxidoreductase activity"/>
    <property type="evidence" value="ECO:0007669"/>
    <property type="project" value="UniProtKB-KW"/>
</dbReference>
<evidence type="ECO:0000313" key="7">
    <source>
        <dbReference type="Proteomes" id="UP000197032"/>
    </source>
</evidence>
<evidence type="ECO:0000256" key="2">
    <source>
        <dbReference type="ARBA" id="ARBA00023002"/>
    </source>
</evidence>
<keyword evidence="2" id="KW-0560">Oxidoreductase</keyword>
<dbReference type="InterPro" id="IPR003813">
    <property type="entry name" value="MvhD/FlpD"/>
</dbReference>
<dbReference type="EMBL" id="BDGJ01000111">
    <property type="protein sequence ID" value="GAW92996.1"/>
    <property type="molecule type" value="Genomic_DNA"/>
</dbReference>
<evidence type="ECO:0000256" key="1">
    <source>
        <dbReference type="ARBA" id="ARBA00022723"/>
    </source>
</evidence>
<dbReference type="Pfam" id="PF02662">
    <property type="entry name" value="FlpD"/>
    <property type="match status" value="1"/>
</dbReference>
<dbReference type="AlphaFoldDB" id="A0A1Z5HTY5"/>
<evidence type="ECO:0000259" key="5">
    <source>
        <dbReference type="Pfam" id="PF02662"/>
    </source>
</evidence>
<organism evidence="6 7">
    <name type="scientific">Calderihabitans maritimus</name>
    <dbReference type="NCBI Taxonomy" id="1246530"/>
    <lineage>
        <taxon>Bacteria</taxon>
        <taxon>Bacillati</taxon>
        <taxon>Bacillota</taxon>
        <taxon>Clostridia</taxon>
        <taxon>Neomoorellales</taxon>
        <taxon>Calderihabitantaceae</taxon>
        <taxon>Calderihabitans</taxon>
    </lineage>
</organism>
<keyword evidence="1" id="KW-0479">Metal-binding</keyword>
<gene>
    <name evidence="6" type="ORF">KKC1_21400</name>
</gene>
<dbReference type="GO" id="GO:0046872">
    <property type="term" value="F:metal ion binding"/>
    <property type="evidence" value="ECO:0007669"/>
    <property type="project" value="UniProtKB-KW"/>
</dbReference>
<name>A0A1Z5HTY5_9FIRM</name>
<evidence type="ECO:0000256" key="4">
    <source>
        <dbReference type="ARBA" id="ARBA00023014"/>
    </source>
</evidence>
<keyword evidence="4" id="KW-0411">Iron-sulfur</keyword>
<evidence type="ECO:0000313" key="6">
    <source>
        <dbReference type="EMBL" id="GAW92996.1"/>
    </source>
</evidence>